<name>A0A0F9U188_9ZZZZ</name>
<feature type="domain" description="Exonuclease" evidence="1">
    <location>
        <begin position="3"/>
        <end position="169"/>
    </location>
</feature>
<dbReference type="InterPro" id="IPR043519">
    <property type="entry name" value="NT_sf"/>
</dbReference>
<accession>A0A0F9U188</accession>
<dbReference type="InterPro" id="IPR036397">
    <property type="entry name" value="RNaseH_sf"/>
</dbReference>
<comment type="caution">
    <text evidence="2">The sequence shown here is derived from an EMBL/GenBank/DDBJ whole genome shotgun (WGS) entry which is preliminary data.</text>
</comment>
<dbReference type="GO" id="GO:0003676">
    <property type="term" value="F:nucleic acid binding"/>
    <property type="evidence" value="ECO:0007669"/>
    <property type="project" value="InterPro"/>
</dbReference>
<protein>
    <recommendedName>
        <fullName evidence="1">Exonuclease domain-containing protein</fullName>
    </recommendedName>
</protein>
<dbReference type="SMART" id="SM00479">
    <property type="entry name" value="EXOIII"/>
    <property type="match status" value="1"/>
</dbReference>
<dbReference type="InterPro" id="IPR013520">
    <property type="entry name" value="Ribonucl_H"/>
</dbReference>
<dbReference type="GO" id="GO:0008408">
    <property type="term" value="F:3'-5' exonuclease activity"/>
    <property type="evidence" value="ECO:0007669"/>
    <property type="project" value="TreeGrafter"/>
</dbReference>
<dbReference type="SUPFAM" id="SSF81301">
    <property type="entry name" value="Nucleotidyltransferase"/>
    <property type="match status" value="1"/>
</dbReference>
<organism evidence="2">
    <name type="scientific">marine sediment metagenome</name>
    <dbReference type="NCBI Taxonomy" id="412755"/>
    <lineage>
        <taxon>unclassified sequences</taxon>
        <taxon>metagenomes</taxon>
        <taxon>ecological metagenomes</taxon>
    </lineage>
</organism>
<dbReference type="GO" id="GO:0005829">
    <property type="term" value="C:cytosol"/>
    <property type="evidence" value="ECO:0007669"/>
    <property type="project" value="TreeGrafter"/>
</dbReference>
<dbReference type="Gene3D" id="3.30.420.10">
    <property type="entry name" value="Ribonuclease H-like superfamily/Ribonuclease H"/>
    <property type="match status" value="1"/>
</dbReference>
<dbReference type="EMBL" id="LAZR01001278">
    <property type="protein sequence ID" value="KKN47398.1"/>
    <property type="molecule type" value="Genomic_DNA"/>
</dbReference>
<dbReference type="PANTHER" id="PTHR30231">
    <property type="entry name" value="DNA POLYMERASE III SUBUNIT EPSILON"/>
    <property type="match status" value="1"/>
</dbReference>
<evidence type="ECO:0000313" key="2">
    <source>
        <dbReference type="EMBL" id="KKN47398.1"/>
    </source>
</evidence>
<sequence length="282" mass="29993">MSDVLVYDLEATGVDPEKDRMVSLAIVTLDGKTVLSIVVDPGIPMPAGAAAVHGITDEKLAELGARPFRDHADQVQEIIHGKILAGYNSRSYDAVLLDRELKLAGQVGLDLENVVEIDAHRVWIELEPRTLSGAYQHFCGKELAGAHDALEDAKATAAVVASMGAAFGLTADDATNAILTGSRAYGIPNDQSDIDLVVFMEPSQAADLAALMGAELNRTGDARYPGAQFRAGALNVIVETDPAQFGIWVEGTQQLEAKAPVTRDEAVAHFAEMRSKRCTSPS</sequence>
<dbReference type="GO" id="GO:0045004">
    <property type="term" value="P:DNA replication proofreading"/>
    <property type="evidence" value="ECO:0007669"/>
    <property type="project" value="TreeGrafter"/>
</dbReference>
<reference evidence="2" key="1">
    <citation type="journal article" date="2015" name="Nature">
        <title>Complex archaea that bridge the gap between prokaryotes and eukaryotes.</title>
        <authorList>
            <person name="Spang A."/>
            <person name="Saw J.H."/>
            <person name="Jorgensen S.L."/>
            <person name="Zaremba-Niedzwiedzka K."/>
            <person name="Martijn J."/>
            <person name="Lind A.E."/>
            <person name="van Eijk R."/>
            <person name="Schleper C."/>
            <person name="Guy L."/>
            <person name="Ettema T.J."/>
        </authorList>
    </citation>
    <scope>NUCLEOTIDE SEQUENCE</scope>
</reference>
<dbReference type="Pfam" id="PF00929">
    <property type="entry name" value="RNase_T"/>
    <property type="match status" value="1"/>
</dbReference>
<gene>
    <name evidence="2" type="ORF">LCGC14_0663110</name>
</gene>
<dbReference type="InterPro" id="IPR012337">
    <property type="entry name" value="RNaseH-like_sf"/>
</dbReference>
<evidence type="ECO:0000259" key="1">
    <source>
        <dbReference type="SMART" id="SM00479"/>
    </source>
</evidence>
<dbReference type="AlphaFoldDB" id="A0A0F9U188"/>
<dbReference type="Gene3D" id="3.30.460.10">
    <property type="entry name" value="Beta Polymerase, domain 2"/>
    <property type="match status" value="1"/>
</dbReference>
<dbReference type="PANTHER" id="PTHR30231:SF41">
    <property type="entry name" value="DNA POLYMERASE III SUBUNIT EPSILON"/>
    <property type="match status" value="1"/>
</dbReference>
<dbReference type="CDD" id="cd06127">
    <property type="entry name" value="DEDDh"/>
    <property type="match status" value="1"/>
</dbReference>
<proteinExistence type="predicted"/>
<dbReference type="CDD" id="cd05403">
    <property type="entry name" value="NT_KNTase_like"/>
    <property type="match status" value="1"/>
</dbReference>
<dbReference type="SUPFAM" id="SSF53098">
    <property type="entry name" value="Ribonuclease H-like"/>
    <property type="match status" value="1"/>
</dbReference>